<evidence type="ECO:0000256" key="7">
    <source>
        <dbReference type="SAM" id="Coils"/>
    </source>
</evidence>
<evidence type="ECO:0000256" key="6">
    <source>
        <dbReference type="ARBA" id="ARBA00023049"/>
    </source>
</evidence>
<feature type="domain" description="M23ase beta-sheet core" evidence="8">
    <location>
        <begin position="132"/>
        <end position="226"/>
    </location>
</feature>
<evidence type="ECO:0000256" key="5">
    <source>
        <dbReference type="ARBA" id="ARBA00022833"/>
    </source>
</evidence>
<reference evidence="9 10" key="1">
    <citation type="journal article" date="2013" name="Genome Announc.">
        <title>The Draft Genome Sequence of Sphingomonas paucimobilis Strain HER1398 (Proteobacteria), Host to the Giant PAU Phage, Indicates That It Is a Member of the Genus Sphingobacterium (Bacteroidetes).</title>
        <authorList>
            <person name="White R.A.III."/>
            <person name="Suttle C.A."/>
        </authorList>
    </citation>
    <scope>NUCLEOTIDE SEQUENCE [LARGE SCALE GENOMIC DNA]</scope>
    <source>
        <strain evidence="9 10">HER1398</strain>
    </source>
</reference>
<evidence type="ECO:0000313" key="10">
    <source>
        <dbReference type="Proteomes" id="UP000016584"/>
    </source>
</evidence>
<keyword evidence="7" id="KW-0175">Coiled coil</keyword>
<accession>U2HSC1</accession>
<name>U2HSC1_9SPHI</name>
<comment type="cofactor">
    <cofactor evidence="1">
        <name>Zn(2+)</name>
        <dbReference type="ChEBI" id="CHEBI:29105"/>
    </cofactor>
</comment>
<dbReference type="EMBL" id="ATDL01000016">
    <property type="protein sequence ID" value="ERJ58412.1"/>
    <property type="molecule type" value="Genomic_DNA"/>
</dbReference>
<feature type="coiled-coil region" evidence="7">
    <location>
        <begin position="3"/>
        <end position="30"/>
    </location>
</feature>
<keyword evidence="3" id="KW-0479">Metal-binding</keyword>
<proteinExistence type="predicted"/>
<dbReference type="PATRIC" id="fig|1346330.5.peg.2961"/>
<keyword evidence="6" id="KW-0482">Metalloprotease</keyword>
<dbReference type="GO" id="GO:0004222">
    <property type="term" value="F:metalloendopeptidase activity"/>
    <property type="evidence" value="ECO:0007669"/>
    <property type="project" value="TreeGrafter"/>
</dbReference>
<dbReference type="Gene3D" id="2.70.70.10">
    <property type="entry name" value="Glucose Permease (Domain IIA)"/>
    <property type="match status" value="1"/>
</dbReference>
<gene>
    <name evidence="9" type="ORF">M472_06495</name>
</gene>
<evidence type="ECO:0000313" key="9">
    <source>
        <dbReference type="EMBL" id="ERJ58412.1"/>
    </source>
</evidence>
<protein>
    <recommendedName>
        <fullName evidence="8">M23ase beta-sheet core domain-containing protein</fullName>
    </recommendedName>
</protein>
<dbReference type="SUPFAM" id="SSF51261">
    <property type="entry name" value="Duplicated hybrid motif"/>
    <property type="match status" value="1"/>
</dbReference>
<dbReference type="CDD" id="cd12797">
    <property type="entry name" value="M23_peptidase"/>
    <property type="match status" value="1"/>
</dbReference>
<keyword evidence="10" id="KW-1185">Reference proteome</keyword>
<evidence type="ECO:0000256" key="1">
    <source>
        <dbReference type="ARBA" id="ARBA00001947"/>
    </source>
</evidence>
<sequence length="232" mass="26069">MSYRQEKELNSRYEATLNQINQKNRQLSLKRVENERGILEAKKSFNKIDSTLAIINQKMKKRGLKTIALQNAGGPTEPDEENIDLLSEYYEEALKDLDNKLSSLPIGIPHHGRVTSKFGYRANPFTNRGREMHSGVDLKGNTGDPIKATASGKVTFSGYEGEYGNVVKIEHKNGYETRYAHLSKTKVKKGETVDAGKTVGLLGSTGRSTGPHLHYEILKDDKKINPEKYFKL</sequence>
<dbReference type="Proteomes" id="UP000016584">
    <property type="component" value="Unassembled WGS sequence"/>
</dbReference>
<dbReference type="GO" id="GO:0006508">
    <property type="term" value="P:proteolysis"/>
    <property type="evidence" value="ECO:0007669"/>
    <property type="project" value="UniProtKB-KW"/>
</dbReference>
<organism evidence="9 10">
    <name type="scientific">Sphingobacterium paucimobilis HER1398</name>
    <dbReference type="NCBI Taxonomy" id="1346330"/>
    <lineage>
        <taxon>Bacteria</taxon>
        <taxon>Pseudomonadati</taxon>
        <taxon>Bacteroidota</taxon>
        <taxon>Sphingobacteriia</taxon>
        <taxon>Sphingobacteriales</taxon>
        <taxon>Sphingobacteriaceae</taxon>
        <taxon>Sphingobacterium</taxon>
    </lineage>
</organism>
<dbReference type="InterPro" id="IPR016047">
    <property type="entry name" value="M23ase_b-sheet_dom"/>
</dbReference>
<evidence type="ECO:0000256" key="4">
    <source>
        <dbReference type="ARBA" id="ARBA00022801"/>
    </source>
</evidence>
<dbReference type="GO" id="GO:0046872">
    <property type="term" value="F:metal ion binding"/>
    <property type="evidence" value="ECO:0007669"/>
    <property type="project" value="UniProtKB-KW"/>
</dbReference>
<dbReference type="InterPro" id="IPR050570">
    <property type="entry name" value="Cell_wall_metabolism_enzyme"/>
</dbReference>
<evidence type="ECO:0000256" key="2">
    <source>
        <dbReference type="ARBA" id="ARBA00022670"/>
    </source>
</evidence>
<comment type="caution">
    <text evidence="9">The sequence shown here is derived from an EMBL/GenBank/DDBJ whole genome shotgun (WGS) entry which is preliminary data.</text>
</comment>
<keyword evidence="5" id="KW-0862">Zinc</keyword>
<dbReference type="AlphaFoldDB" id="U2HSC1"/>
<dbReference type="FunFam" id="2.70.70.10:FF:000006">
    <property type="entry name" value="M23 family peptidase"/>
    <property type="match status" value="1"/>
</dbReference>
<dbReference type="eggNOG" id="COG0739">
    <property type="taxonomic scope" value="Bacteria"/>
</dbReference>
<dbReference type="Pfam" id="PF01551">
    <property type="entry name" value="Peptidase_M23"/>
    <property type="match status" value="1"/>
</dbReference>
<dbReference type="InterPro" id="IPR011055">
    <property type="entry name" value="Dup_hybrid_motif"/>
</dbReference>
<dbReference type="PANTHER" id="PTHR21666">
    <property type="entry name" value="PEPTIDASE-RELATED"/>
    <property type="match status" value="1"/>
</dbReference>
<evidence type="ECO:0000259" key="8">
    <source>
        <dbReference type="Pfam" id="PF01551"/>
    </source>
</evidence>
<dbReference type="PANTHER" id="PTHR21666:SF288">
    <property type="entry name" value="CELL DIVISION PROTEIN YTFB"/>
    <property type="match status" value="1"/>
</dbReference>
<keyword evidence="4" id="KW-0378">Hydrolase</keyword>
<dbReference type="STRING" id="1346330.M472_06495"/>
<evidence type="ECO:0000256" key="3">
    <source>
        <dbReference type="ARBA" id="ARBA00022723"/>
    </source>
</evidence>
<keyword evidence="2" id="KW-0645">Protease</keyword>